<protein>
    <recommendedName>
        <fullName evidence="8">TRAF-type domain-containing protein</fullName>
    </recommendedName>
</protein>
<reference evidence="9" key="1">
    <citation type="submission" date="2017-05" db="UniProtKB">
        <authorList>
            <consortium name="EnsemblMetazoa"/>
        </authorList>
    </citation>
    <scope>IDENTIFICATION</scope>
</reference>
<dbReference type="PANTHER" id="PTHR10131:SF152">
    <property type="entry name" value="TNF RECEPTOR-ASSOCIATED FACTOR 6"/>
    <property type="match status" value="1"/>
</dbReference>
<evidence type="ECO:0000256" key="5">
    <source>
        <dbReference type="ARBA" id="ARBA00022771"/>
    </source>
</evidence>
<dbReference type="InterPro" id="IPR008974">
    <property type="entry name" value="TRAF-like"/>
</dbReference>
<accession>A0A1X7TMG6</accession>
<feature type="zinc finger region" description="TRAF-type" evidence="7">
    <location>
        <begin position="2"/>
        <end position="35"/>
    </location>
</feature>
<dbReference type="EnsemblMetazoa" id="Aqu2.1.15981_001">
    <property type="protein sequence ID" value="Aqu2.1.15981_001"/>
    <property type="gene ID" value="Aqu2.1.15981"/>
</dbReference>
<keyword evidence="4" id="KW-0677">Repeat</keyword>
<dbReference type="GO" id="GO:0008270">
    <property type="term" value="F:zinc ion binding"/>
    <property type="evidence" value="ECO:0007669"/>
    <property type="project" value="UniProtKB-KW"/>
</dbReference>
<dbReference type="Pfam" id="PF21355">
    <property type="entry name" value="TRAF-mep_MATH"/>
    <property type="match status" value="1"/>
</dbReference>
<evidence type="ECO:0000256" key="2">
    <source>
        <dbReference type="ARBA" id="ARBA00022490"/>
    </source>
</evidence>
<evidence type="ECO:0000313" key="9">
    <source>
        <dbReference type="EnsemblMetazoa" id="Aqu2.1.15981_001"/>
    </source>
</evidence>
<dbReference type="Pfam" id="PF02176">
    <property type="entry name" value="zf-TRAF"/>
    <property type="match status" value="1"/>
</dbReference>
<dbReference type="InterPro" id="IPR049342">
    <property type="entry name" value="TRAF1-6_MATH_dom"/>
</dbReference>
<organism evidence="9">
    <name type="scientific">Amphimedon queenslandica</name>
    <name type="common">Sponge</name>
    <dbReference type="NCBI Taxonomy" id="400682"/>
    <lineage>
        <taxon>Eukaryota</taxon>
        <taxon>Metazoa</taxon>
        <taxon>Porifera</taxon>
        <taxon>Demospongiae</taxon>
        <taxon>Heteroscleromorpha</taxon>
        <taxon>Haplosclerida</taxon>
        <taxon>Niphatidae</taxon>
        <taxon>Amphimedon</taxon>
    </lineage>
</organism>
<dbReference type="GO" id="GO:0031663">
    <property type="term" value="P:lipopolysaccharide-mediated signaling pathway"/>
    <property type="evidence" value="ECO:0007669"/>
    <property type="project" value="TreeGrafter"/>
</dbReference>
<name>A0A1X7TMG6_AMPQE</name>
<proteinExistence type="predicted"/>
<dbReference type="SUPFAM" id="SSF49599">
    <property type="entry name" value="TRAF domain-like"/>
    <property type="match status" value="1"/>
</dbReference>
<evidence type="ECO:0000256" key="3">
    <source>
        <dbReference type="ARBA" id="ARBA00022723"/>
    </source>
</evidence>
<keyword evidence="3 7" id="KW-0479">Metal-binding</keyword>
<keyword evidence="2" id="KW-0963">Cytoplasm</keyword>
<evidence type="ECO:0000256" key="1">
    <source>
        <dbReference type="ARBA" id="ARBA00004496"/>
    </source>
</evidence>
<dbReference type="GO" id="GO:0045087">
    <property type="term" value="P:innate immune response"/>
    <property type="evidence" value="ECO:0007669"/>
    <property type="project" value="TreeGrafter"/>
</dbReference>
<comment type="subcellular location">
    <subcellularLocation>
        <location evidence="1">Cytoplasm</location>
    </subcellularLocation>
</comment>
<sequence length="105" mass="11760">MILCSNGCGKNVQRSGLETHLTDNCPKQIVNCQYCGQGGTRGLITGSSHLRTHVSCHIYPMEGEYDDTLEWHFQGKVTIKLLNQLEDKNHSKLTILLNADDGMER</sequence>
<dbReference type="InterPro" id="IPR001293">
    <property type="entry name" value="Znf_TRAF"/>
</dbReference>
<dbReference type="Gene3D" id="3.30.40.10">
    <property type="entry name" value="Zinc/RING finger domain, C3HC4 (zinc finger)"/>
    <property type="match status" value="1"/>
</dbReference>
<dbReference type="GO" id="GO:0043122">
    <property type="term" value="P:regulation of canonical NF-kappaB signal transduction"/>
    <property type="evidence" value="ECO:0007669"/>
    <property type="project" value="TreeGrafter"/>
</dbReference>
<evidence type="ECO:0000256" key="7">
    <source>
        <dbReference type="PROSITE-ProRule" id="PRU00207"/>
    </source>
</evidence>
<feature type="domain" description="TRAF-type" evidence="8">
    <location>
        <begin position="2"/>
        <end position="35"/>
    </location>
</feature>
<dbReference type="PANTHER" id="PTHR10131">
    <property type="entry name" value="TNF RECEPTOR ASSOCIATED FACTOR"/>
    <property type="match status" value="1"/>
</dbReference>
<dbReference type="PROSITE" id="PS50145">
    <property type="entry name" value="ZF_TRAF"/>
    <property type="match status" value="1"/>
</dbReference>
<dbReference type="GO" id="GO:0005737">
    <property type="term" value="C:cytoplasm"/>
    <property type="evidence" value="ECO:0007669"/>
    <property type="project" value="UniProtKB-SubCell"/>
</dbReference>
<evidence type="ECO:0000256" key="4">
    <source>
        <dbReference type="ARBA" id="ARBA00022737"/>
    </source>
</evidence>
<evidence type="ECO:0000259" key="8">
    <source>
        <dbReference type="PROSITE" id="PS50145"/>
    </source>
</evidence>
<evidence type="ECO:0000256" key="6">
    <source>
        <dbReference type="ARBA" id="ARBA00022833"/>
    </source>
</evidence>
<keyword evidence="6 7" id="KW-0862">Zinc</keyword>
<dbReference type="AlphaFoldDB" id="A0A1X7TMG6"/>
<dbReference type="eggNOG" id="KOG0297">
    <property type="taxonomic scope" value="Eukaryota"/>
</dbReference>
<dbReference type="InParanoid" id="A0A1X7TMG6"/>
<keyword evidence="5 7" id="KW-0863">Zinc-finger</keyword>
<dbReference type="GO" id="GO:0061630">
    <property type="term" value="F:ubiquitin protein ligase activity"/>
    <property type="evidence" value="ECO:0007669"/>
    <property type="project" value="TreeGrafter"/>
</dbReference>
<dbReference type="Gene3D" id="2.60.210.10">
    <property type="entry name" value="Apoptosis, Tumor Necrosis Factor Receptor Associated Protein 2, Chain A"/>
    <property type="match status" value="1"/>
</dbReference>
<dbReference type="InterPro" id="IPR013083">
    <property type="entry name" value="Znf_RING/FYVE/PHD"/>
</dbReference>